<dbReference type="EMBL" id="JAAOAV010000038">
    <property type="protein sequence ID" value="KAF5609117.1"/>
    <property type="molecule type" value="Genomic_DNA"/>
</dbReference>
<accession>A0A8H5Q5N8</accession>
<keyword evidence="4" id="KW-1185">Reference proteome</keyword>
<feature type="transmembrane region" description="Helical" evidence="2">
    <location>
        <begin position="132"/>
        <end position="156"/>
    </location>
</feature>
<dbReference type="RefSeq" id="XP_036540285.1">
    <property type="nucleotide sequence ID" value="XM_036682244.1"/>
</dbReference>
<dbReference type="GeneID" id="59316962"/>
<dbReference type="Proteomes" id="UP000547976">
    <property type="component" value="Unassembled WGS sequence"/>
</dbReference>
<gene>
    <name evidence="3" type="ORF">FSUBG_4272</name>
</gene>
<dbReference type="AlphaFoldDB" id="A0A8H5Q5N8"/>
<comment type="caution">
    <text evidence="3">The sequence shown here is derived from an EMBL/GenBank/DDBJ whole genome shotgun (WGS) entry which is preliminary data.</text>
</comment>
<dbReference type="PANTHER" id="PTHR37577:SF1">
    <property type="entry name" value="INTEGRAL MEMBRANE PROTEIN"/>
    <property type="match status" value="1"/>
</dbReference>
<feature type="region of interest" description="Disordered" evidence="1">
    <location>
        <begin position="250"/>
        <end position="277"/>
    </location>
</feature>
<dbReference type="OrthoDB" id="5427664at2759"/>
<organism evidence="3 4">
    <name type="scientific">Gibberella subglutinans</name>
    <name type="common">Fusarium subglutinans</name>
    <dbReference type="NCBI Taxonomy" id="42677"/>
    <lineage>
        <taxon>Eukaryota</taxon>
        <taxon>Fungi</taxon>
        <taxon>Dikarya</taxon>
        <taxon>Ascomycota</taxon>
        <taxon>Pezizomycotina</taxon>
        <taxon>Sordariomycetes</taxon>
        <taxon>Hypocreomycetidae</taxon>
        <taxon>Hypocreales</taxon>
        <taxon>Nectriaceae</taxon>
        <taxon>Fusarium</taxon>
        <taxon>Fusarium fujikuroi species complex</taxon>
    </lineage>
</organism>
<keyword evidence="2" id="KW-0472">Membrane</keyword>
<reference evidence="3 4" key="1">
    <citation type="submission" date="2020-05" db="EMBL/GenBank/DDBJ databases">
        <title>Identification and distribution of gene clusters putatively required for synthesis of sphingolipid metabolism inhibitors in phylogenetically diverse species of the filamentous fungus Fusarium.</title>
        <authorList>
            <person name="Kim H.-S."/>
            <person name="Busman M."/>
            <person name="Brown D.W."/>
            <person name="Divon H."/>
            <person name="Uhlig S."/>
            <person name="Proctor R.H."/>
        </authorList>
    </citation>
    <scope>NUCLEOTIDE SEQUENCE [LARGE SCALE GENOMIC DNA]</scope>
    <source>
        <strain evidence="3 4">NRRL 66333</strain>
    </source>
</reference>
<protein>
    <submittedName>
        <fullName evidence="3">Uncharacterized protein</fullName>
    </submittedName>
</protein>
<feature type="transmembrane region" description="Helical" evidence="2">
    <location>
        <begin position="101"/>
        <end position="126"/>
    </location>
</feature>
<feature type="transmembrane region" description="Helical" evidence="2">
    <location>
        <begin position="446"/>
        <end position="464"/>
    </location>
</feature>
<dbReference type="PANTHER" id="PTHR37577">
    <property type="entry name" value="INTEGRAL MEMBRANE PROTEIN"/>
    <property type="match status" value="1"/>
</dbReference>
<feature type="transmembrane region" description="Helical" evidence="2">
    <location>
        <begin position="414"/>
        <end position="434"/>
    </location>
</feature>
<feature type="transmembrane region" description="Helical" evidence="2">
    <location>
        <begin position="168"/>
        <end position="191"/>
    </location>
</feature>
<evidence type="ECO:0000256" key="2">
    <source>
        <dbReference type="SAM" id="Phobius"/>
    </source>
</evidence>
<feature type="transmembrane region" description="Helical" evidence="2">
    <location>
        <begin position="28"/>
        <end position="50"/>
    </location>
</feature>
<evidence type="ECO:0000313" key="3">
    <source>
        <dbReference type="EMBL" id="KAF5609117.1"/>
    </source>
</evidence>
<evidence type="ECO:0000313" key="4">
    <source>
        <dbReference type="Proteomes" id="UP000547976"/>
    </source>
</evidence>
<sequence length="657" mass="73524">MDCSPERLERLVSDEDVEFDADIAGPGVLAAFLVTSLIALATLILAFLTISVPERLLNSGDDVIAAGARRIYHRLRFLNTKRPNTKPPKVDQSRSERVHAFMTFMVAISDQILVSQASILIAALIIHDDITIYSSNIVIALGCLASTVHLGSFPFYIDRIKDHRTAKLIRVLAMVAGSGMLVFLLVIQLSYTWDMESHVYFICALRDYRMSEEMAGMDVINLLIGMFVPLAVLYGTYEIIQLLYRDQPVEDNPNEPGSRGEPPHARQNRSHLDDQELSENGGIELQNLARLEDQANPESYRDTSGIEVESQAIVSILQLISDSNREMMTDNEAGYQHQRFILLRPRGAKIQFRELLNEIKESKRERLLNKWLKLKALTILTSKRVSTRKLRLLMRLTDETWAFHQCRGSFAWRLFWLWSGNVYGIVTIFISRAVTTGMSGNPNTMGFGQVVPLTLLTLPIFAAMEGRADYKQKLKSIDKAHADQAILETPVTGNTRSQSRHQSPAQRHNIPAKREILRIQTVQEILKKRSKDIGYPELYDWLTGDDLASAPSLQMGVALHVAVMFMIATLLGFSMAYGIASINITLIVLLFLLAARRLIGLSLVVQDLGSCPMILDHLGCSNHLTRQQLGSHGERMAIGQATGDAGEDIEEEEGQEA</sequence>
<name>A0A8H5Q5N8_GIBSU</name>
<keyword evidence="2" id="KW-0812">Transmembrane</keyword>
<feature type="transmembrane region" description="Helical" evidence="2">
    <location>
        <begin position="219"/>
        <end position="237"/>
    </location>
</feature>
<evidence type="ECO:0000256" key="1">
    <source>
        <dbReference type="SAM" id="MobiDB-lite"/>
    </source>
</evidence>
<dbReference type="InterPro" id="IPR053018">
    <property type="entry name" value="Elsinochrome_Biosynth-Asso"/>
</dbReference>
<keyword evidence="2" id="KW-1133">Transmembrane helix</keyword>
<proteinExistence type="predicted"/>